<dbReference type="NCBIfam" id="TIGR01730">
    <property type="entry name" value="RND_mfp"/>
    <property type="match status" value="1"/>
</dbReference>
<dbReference type="InterPro" id="IPR058792">
    <property type="entry name" value="Beta-barrel_RND_2"/>
</dbReference>
<proteinExistence type="inferred from homology"/>
<gene>
    <name evidence="4" type="ORF">G3480_04315</name>
</gene>
<dbReference type="InterPro" id="IPR058624">
    <property type="entry name" value="MdtA-like_HH"/>
</dbReference>
<feature type="domain" description="CusB-like beta-barrel" evidence="3">
    <location>
        <begin position="202"/>
        <end position="273"/>
    </location>
</feature>
<dbReference type="FunFam" id="2.40.30.170:FF:000010">
    <property type="entry name" value="Efflux RND transporter periplasmic adaptor subunit"/>
    <property type="match status" value="1"/>
</dbReference>
<dbReference type="InterPro" id="IPR006143">
    <property type="entry name" value="RND_pump_MFP"/>
</dbReference>
<dbReference type="PANTHER" id="PTHR30469:SF11">
    <property type="entry name" value="BLL4320 PROTEIN"/>
    <property type="match status" value="1"/>
</dbReference>
<evidence type="ECO:0000313" key="5">
    <source>
        <dbReference type="Proteomes" id="UP000471640"/>
    </source>
</evidence>
<dbReference type="GO" id="GO:1990281">
    <property type="term" value="C:efflux pump complex"/>
    <property type="evidence" value="ECO:0007669"/>
    <property type="project" value="TreeGrafter"/>
</dbReference>
<dbReference type="Pfam" id="PF25876">
    <property type="entry name" value="HH_MFP_RND"/>
    <property type="match status" value="1"/>
</dbReference>
<dbReference type="EMBL" id="JAAIJR010000011">
    <property type="protein sequence ID" value="NEX19544.1"/>
    <property type="molecule type" value="Genomic_DNA"/>
</dbReference>
<reference evidence="5" key="1">
    <citation type="journal article" date="2020" name="Microbiol. Resour. Announc.">
        <title>Draft Genome Sequences of Thiorhodococcus mannitoliphagus and Thiorhodococcus minor, Purple Sulfur Photosynthetic Bacteria in the Gammaproteobacterial Family Chromatiaceae.</title>
        <authorList>
            <person name="Aviles F.A."/>
            <person name="Meyer T.E."/>
            <person name="Kyndt J.A."/>
        </authorList>
    </citation>
    <scope>NUCLEOTIDE SEQUENCE [LARGE SCALE GENOMIC DNA]</scope>
    <source>
        <strain evidence="5">DSM 18266</strain>
    </source>
</reference>
<dbReference type="Proteomes" id="UP000471640">
    <property type="component" value="Unassembled WGS sequence"/>
</dbReference>
<dbReference type="Pfam" id="PF25954">
    <property type="entry name" value="Beta-barrel_RND_2"/>
    <property type="match status" value="1"/>
</dbReference>
<dbReference type="GO" id="GO:0015562">
    <property type="term" value="F:efflux transmembrane transporter activity"/>
    <property type="evidence" value="ECO:0007669"/>
    <property type="project" value="TreeGrafter"/>
</dbReference>
<dbReference type="Gene3D" id="2.40.30.170">
    <property type="match status" value="1"/>
</dbReference>
<evidence type="ECO:0000259" key="3">
    <source>
        <dbReference type="Pfam" id="PF25954"/>
    </source>
</evidence>
<evidence type="ECO:0000256" key="1">
    <source>
        <dbReference type="ARBA" id="ARBA00009477"/>
    </source>
</evidence>
<comment type="similarity">
    <text evidence="1">Belongs to the membrane fusion protein (MFP) (TC 8.A.1) family.</text>
</comment>
<sequence>MLRKLILTAIAISILVGAIVYAKLGQFAAMGKAAESAVQPPETVTAMTLESAQWEQSIPAVGTLEPVQGVTLSTEVGGRVTQIAFESGGTASAGSVLLQLDTSSEDAQLASAEASAELARADLARVRELGKRKLASQDAIDRAEATAKETLAQVGNIRAIIAKKSIRAPFSGRLGLRLVNLGEVLKEGDPIVSLQTLDPIHVDFSVPQQQLGRLKQGMAVRVSADVAPDETFAGAIIAVSPEVDASTRSVRVRALVSNPGERLYAGMFAQVEVMLPDEEQVLPIPATAVLYAPYGDSVFVVEARKNDTSGDAERVLRQQFVRLGRARGDFVDVTDGLKAGETLVTSGVFKLRTGMKVVIDNKLAPNASLEPHPADS</sequence>
<accession>A0A6P1DV15</accession>
<dbReference type="AlphaFoldDB" id="A0A6P1DV15"/>
<dbReference type="SUPFAM" id="SSF111369">
    <property type="entry name" value="HlyD-like secretion proteins"/>
    <property type="match status" value="1"/>
</dbReference>
<name>A0A6P1DV15_9GAMM</name>
<protein>
    <submittedName>
        <fullName evidence="4">Efflux RND transporter periplasmic adaptor subunit</fullName>
    </submittedName>
</protein>
<reference evidence="4 5" key="2">
    <citation type="submission" date="2020-02" db="EMBL/GenBank/DDBJ databases">
        <title>Genome sequences of Thiorhodococcus mannitoliphagus and Thiorhodococcus minor, purple sulfur photosynthetic bacteria in the gammaproteobacterial family, Chromatiaceae.</title>
        <authorList>
            <person name="Aviles F.A."/>
            <person name="Meyer T.E."/>
            <person name="Kyndt J.A."/>
        </authorList>
    </citation>
    <scope>NUCLEOTIDE SEQUENCE [LARGE SCALE GENOMIC DNA]</scope>
    <source>
        <strain evidence="4 5">DSM 18266</strain>
    </source>
</reference>
<evidence type="ECO:0000259" key="2">
    <source>
        <dbReference type="Pfam" id="PF25876"/>
    </source>
</evidence>
<keyword evidence="5" id="KW-1185">Reference proteome</keyword>
<evidence type="ECO:0000313" key="4">
    <source>
        <dbReference type="EMBL" id="NEX19544.1"/>
    </source>
</evidence>
<dbReference type="Gene3D" id="1.10.287.470">
    <property type="entry name" value="Helix hairpin bin"/>
    <property type="match status" value="1"/>
</dbReference>
<feature type="domain" description="Multidrug resistance protein MdtA-like alpha-helical hairpin" evidence="2">
    <location>
        <begin position="104"/>
        <end position="159"/>
    </location>
</feature>
<dbReference type="Gene3D" id="2.40.420.20">
    <property type="match status" value="1"/>
</dbReference>
<dbReference type="PANTHER" id="PTHR30469">
    <property type="entry name" value="MULTIDRUG RESISTANCE PROTEIN MDTA"/>
    <property type="match status" value="1"/>
</dbReference>
<dbReference type="Gene3D" id="2.40.50.100">
    <property type="match status" value="1"/>
</dbReference>
<dbReference type="RefSeq" id="WP_164652446.1">
    <property type="nucleotide sequence ID" value="NZ_JAAIJR010000011.1"/>
</dbReference>
<comment type="caution">
    <text evidence="4">The sequence shown here is derived from an EMBL/GenBank/DDBJ whole genome shotgun (WGS) entry which is preliminary data.</text>
</comment>
<organism evidence="4 5">
    <name type="scientific">Thiorhodococcus mannitoliphagus</name>
    <dbReference type="NCBI Taxonomy" id="329406"/>
    <lineage>
        <taxon>Bacteria</taxon>
        <taxon>Pseudomonadati</taxon>
        <taxon>Pseudomonadota</taxon>
        <taxon>Gammaproteobacteria</taxon>
        <taxon>Chromatiales</taxon>
        <taxon>Chromatiaceae</taxon>
        <taxon>Thiorhodococcus</taxon>
    </lineage>
</organism>